<feature type="domain" description="N-acetyltransferase" evidence="1">
    <location>
        <begin position="6"/>
        <end position="154"/>
    </location>
</feature>
<dbReference type="PANTHER" id="PTHR13538">
    <property type="entry name" value="N-ACETYLTRANSFERASE 6"/>
    <property type="match status" value="1"/>
</dbReference>
<dbReference type="AlphaFoldDB" id="A0A7S3NN50"/>
<gene>
    <name evidence="2" type="ORF">ALAG00032_LOCUS12027</name>
</gene>
<dbReference type="GO" id="GO:0008080">
    <property type="term" value="F:N-acetyltransferase activity"/>
    <property type="evidence" value="ECO:0007669"/>
    <property type="project" value="InterPro"/>
</dbReference>
<dbReference type="GO" id="GO:1905502">
    <property type="term" value="F:acetyl-CoA binding"/>
    <property type="evidence" value="ECO:0007669"/>
    <property type="project" value="TreeGrafter"/>
</dbReference>
<dbReference type="InterPro" id="IPR039840">
    <property type="entry name" value="NAA80"/>
</dbReference>
<dbReference type="CDD" id="cd04301">
    <property type="entry name" value="NAT_SF"/>
    <property type="match status" value="1"/>
</dbReference>
<evidence type="ECO:0000313" key="2">
    <source>
        <dbReference type="EMBL" id="CAE0371245.1"/>
    </source>
</evidence>
<dbReference type="EMBL" id="HBIJ01018250">
    <property type="protein sequence ID" value="CAE0371245.1"/>
    <property type="molecule type" value="Transcribed_RNA"/>
</dbReference>
<protein>
    <recommendedName>
        <fullName evidence="1">N-acetyltransferase domain-containing protein</fullName>
    </recommendedName>
</protein>
<evidence type="ECO:0000259" key="1">
    <source>
        <dbReference type="PROSITE" id="PS51186"/>
    </source>
</evidence>
<organism evidence="2">
    <name type="scientific">Aureoumbra lagunensis</name>
    <dbReference type="NCBI Taxonomy" id="44058"/>
    <lineage>
        <taxon>Eukaryota</taxon>
        <taxon>Sar</taxon>
        <taxon>Stramenopiles</taxon>
        <taxon>Ochrophyta</taxon>
        <taxon>Pelagophyceae</taxon>
        <taxon>Pelagomonadales</taxon>
        <taxon>Aureoumbra</taxon>
    </lineage>
</organism>
<accession>A0A7S3NN50</accession>
<dbReference type="InterPro" id="IPR000182">
    <property type="entry name" value="GNAT_dom"/>
</dbReference>
<sequence length="425" mass="47981">MLRSTMILKREEHASWPQNIIFQIATLLYEAWPEHRTIVQRQRDIANTNCCDRLLILSDEGKVIAHLRLEQSKISNCDGASAGIATSIVVNQDKRGQGLGRRLLSLAEKESEHRGWGYLYVEAIPSAIQFYQRCGYLESPNGAENDVPVLRLIDTTAIEILLQKSHNKEKITNKLWMRKRLLERSTRRVSIIPSQLESAAKMNGFSIIKTIESIIWEWEKQIGPSCGLAVLRILSCALNQIPCTTERICIEHDTLIFSASGSTTSTTHHESDSKNCPLLRRAKKLGLTNDGEFFDMGDLARLVNECLGLDVMLLESNRWKSLVQDCIDKGYLCIFAYDRDRNTHLPVFRSGLSAHYALCLGYARAANNNDTKVAAIAIHGVSPHPLIADIDDFYASSDQLRTAKYQTSTKEMLLARRLLILGKRR</sequence>
<name>A0A7S3NN50_9STRA</name>
<dbReference type="SUPFAM" id="SSF55729">
    <property type="entry name" value="Acyl-CoA N-acyltransferases (Nat)"/>
    <property type="match status" value="1"/>
</dbReference>
<dbReference type="GO" id="GO:0005737">
    <property type="term" value="C:cytoplasm"/>
    <property type="evidence" value="ECO:0007669"/>
    <property type="project" value="TreeGrafter"/>
</dbReference>
<reference evidence="2" key="1">
    <citation type="submission" date="2021-01" db="EMBL/GenBank/DDBJ databases">
        <authorList>
            <person name="Corre E."/>
            <person name="Pelletier E."/>
            <person name="Niang G."/>
            <person name="Scheremetjew M."/>
            <person name="Finn R."/>
            <person name="Kale V."/>
            <person name="Holt S."/>
            <person name="Cochrane G."/>
            <person name="Meng A."/>
            <person name="Brown T."/>
            <person name="Cohen L."/>
        </authorList>
    </citation>
    <scope>NUCLEOTIDE SEQUENCE</scope>
    <source>
        <strain evidence="2">CCMP1510</strain>
    </source>
</reference>
<dbReference type="InterPro" id="IPR016181">
    <property type="entry name" value="Acyl_CoA_acyltransferase"/>
</dbReference>
<dbReference type="Gene3D" id="3.40.630.30">
    <property type="match status" value="1"/>
</dbReference>
<proteinExistence type="predicted"/>
<dbReference type="PANTHER" id="PTHR13538:SF4">
    <property type="entry name" value="N-ALPHA-ACETYLTRANSFERASE 80"/>
    <property type="match status" value="1"/>
</dbReference>
<dbReference type="PROSITE" id="PS51186">
    <property type="entry name" value="GNAT"/>
    <property type="match status" value="1"/>
</dbReference>
<dbReference type="Pfam" id="PF21646">
    <property type="entry name" value="ACTMAP-like_C"/>
    <property type="match status" value="1"/>
</dbReference>
<dbReference type="Pfam" id="PF00583">
    <property type="entry name" value="Acetyltransf_1"/>
    <property type="match status" value="1"/>
</dbReference>